<proteinExistence type="predicted"/>
<dbReference type="STRING" id="1810504.PG2T_12620"/>
<dbReference type="InParanoid" id="A0A1B1YVX4"/>
<protein>
    <submittedName>
        <fullName evidence="1">Uncharacterized protein</fullName>
    </submittedName>
</protein>
<evidence type="ECO:0000313" key="1">
    <source>
        <dbReference type="EMBL" id="ANX04931.1"/>
    </source>
</evidence>
<organism evidence="1 2">
    <name type="scientific">Immundisolibacter cernigliae</name>
    <dbReference type="NCBI Taxonomy" id="1810504"/>
    <lineage>
        <taxon>Bacteria</taxon>
        <taxon>Pseudomonadati</taxon>
        <taxon>Pseudomonadota</taxon>
        <taxon>Gammaproteobacteria</taxon>
        <taxon>Immundisolibacterales</taxon>
        <taxon>Immundisolibacteraceae</taxon>
        <taxon>Immundisolibacter</taxon>
    </lineage>
</organism>
<sequence length="105" mass="11295">MGFETLDVRRQRSRGGLVILQLDQLGQLQAVGDAARQFTDAADDFFQPRPLAVQFLGAVGVFPDLGVFELAQDLGQALLLGIEVKDTPVAWPPAPPVLSRCFAGC</sequence>
<keyword evidence="2" id="KW-1185">Reference proteome</keyword>
<evidence type="ECO:0000313" key="2">
    <source>
        <dbReference type="Proteomes" id="UP000092952"/>
    </source>
</evidence>
<gene>
    <name evidence="1" type="ORF">PG2T_12620</name>
</gene>
<dbReference type="AlphaFoldDB" id="A0A1B1YVX4"/>
<dbReference type="Proteomes" id="UP000092952">
    <property type="component" value="Chromosome"/>
</dbReference>
<reference evidence="2" key="1">
    <citation type="submission" date="2016-03" db="EMBL/GenBank/DDBJ databases">
        <title>Complete genome sequence of Solimmundus cernigliae, representing a novel lineage of polycyclic aromatic hydrocarbon degraders within the Gammaproteobacteria.</title>
        <authorList>
            <person name="Singleton D.R."/>
            <person name="Dickey A.N."/>
            <person name="Scholl E.H."/>
            <person name="Wright F.A."/>
            <person name="Aitken M.D."/>
        </authorList>
    </citation>
    <scope>NUCLEOTIDE SEQUENCE [LARGE SCALE GENOMIC DNA]</scope>
    <source>
        <strain evidence="2">TR3.2</strain>
    </source>
</reference>
<name>A0A1B1YVX4_9GAMM</name>
<dbReference type="EMBL" id="CP014671">
    <property type="protein sequence ID" value="ANX04931.1"/>
    <property type="molecule type" value="Genomic_DNA"/>
</dbReference>
<dbReference type="KEGG" id="gbi:PG2T_12620"/>
<accession>A0A1B1YVX4</accession>